<reference evidence="7 8" key="1">
    <citation type="submission" date="2019-06" db="EMBL/GenBank/DDBJ databases">
        <title>Sequencing the genomes of 1000 actinobacteria strains.</title>
        <authorList>
            <person name="Klenk H.-P."/>
        </authorList>
    </citation>
    <scope>NUCLEOTIDE SEQUENCE [LARGE SCALE GENOMIC DNA]</scope>
    <source>
        <strain evidence="7 8">DSM 44819</strain>
    </source>
</reference>
<dbReference type="SFLD" id="SFLDG01067">
    <property type="entry name" value="SPASM/twitch_domain_containing"/>
    <property type="match status" value="1"/>
</dbReference>
<evidence type="ECO:0000313" key="7">
    <source>
        <dbReference type="EMBL" id="TQL36908.1"/>
    </source>
</evidence>
<dbReference type="RefSeq" id="WP_142116344.1">
    <property type="nucleotide sequence ID" value="NZ_BOQM01000030.1"/>
</dbReference>
<name>A0A542XM29_SALAC</name>
<dbReference type="InterPro" id="IPR013785">
    <property type="entry name" value="Aldolase_TIM"/>
</dbReference>
<accession>A0A542XM29</accession>
<keyword evidence="3" id="KW-0408">Iron</keyword>
<dbReference type="InterPro" id="IPR007197">
    <property type="entry name" value="rSAM"/>
</dbReference>
<comment type="caution">
    <text evidence="7">The sequence shown here is derived from an EMBL/GenBank/DDBJ whole genome shotgun (WGS) entry which is preliminary data.</text>
</comment>
<evidence type="ECO:0000256" key="1">
    <source>
        <dbReference type="ARBA" id="ARBA00022691"/>
    </source>
</evidence>
<protein>
    <submittedName>
        <fullName evidence="7">4Fe-4S single cluster protein</fullName>
    </submittedName>
</protein>
<evidence type="ECO:0000313" key="9">
    <source>
        <dbReference type="Proteomes" id="UP000677457"/>
    </source>
</evidence>
<organism evidence="7 8">
    <name type="scientific">Salinispora arenicola</name>
    <dbReference type="NCBI Taxonomy" id="168697"/>
    <lineage>
        <taxon>Bacteria</taxon>
        <taxon>Bacillati</taxon>
        <taxon>Actinomycetota</taxon>
        <taxon>Actinomycetes</taxon>
        <taxon>Micromonosporales</taxon>
        <taxon>Micromonosporaceae</taxon>
        <taxon>Salinispora</taxon>
    </lineage>
</organism>
<evidence type="ECO:0000313" key="8">
    <source>
        <dbReference type="Proteomes" id="UP000315983"/>
    </source>
</evidence>
<proteinExistence type="predicted"/>
<dbReference type="PROSITE" id="PS51918">
    <property type="entry name" value="RADICAL_SAM"/>
    <property type="match status" value="1"/>
</dbReference>
<evidence type="ECO:0000256" key="3">
    <source>
        <dbReference type="ARBA" id="ARBA00023004"/>
    </source>
</evidence>
<dbReference type="GO" id="GO:0051536">
    <property type="term" value="F:iron-sulfur cluster binding"/>
    <property type="evidence" value="ECO:0007669"/>
    <property type="project" value="UniProtKB-KW"/>
</dbReference>
<keyword evidence="9" id="KW-1185">Reference proteome</keyword>
<dbReference type="GeneID" id="93771300"/>
<keyword evidence="1" id="KW-0949">S-adenosyl-L-methionine</keyword>
<dbReference type="EMBL" id="BOQM01000030">
    <property type="protein sequence ID" value="GIM87100.1"/>
    <property type="molecule type" value="Genomic_DNA"/>
</dbReference>
<reference evidence="6 9" key="2">
    <citation type="submission" date="2021-03" db="EMBL/GenBank/DDBJ databases">
        <title>Whole genome shotgun sequence of Salinispora arenicola NBRC 105043.</title>
        <authorList>
            <person name="Komaki H."/>
            <person name="Tamura T."/>
        </authorList>
    </citation>
    <scope>NUCLEOTIDE SEQUENCE [LARGE SCALE GENOMIC DNA]</scope>
    <source>
        <strain evidence="6 9">NBRC 105043</strain>
    </source>
</reference>
<dbReference type="InterPro" id="IPR058240">
    <property type="entry name" value="rSAM_sf"/>
</dbReference>
<sequence length="311" mass="32936">MIRTFAADDAAGIIHDPATGFHHRPPWRPGAGRQVLDDTNLHQWPTVGSADISRSTPVSLCWSPLVRCNLSCPHCLDDTTVTERGAADRATIAATLAASGVLGIDISGGEPLLLRDLPDLARRITAGGTTAVSVTTNGWHLARQVDRLTGAIDAVRVSMDGPTANAHDAHRGPDSFRRACYGIRAAVAAGLPVQLQFVLMSANQHHLPAMIDLAADLEAGGLTVLQMLPIGTGAVLANTQMLTDDTAQQRVDALTTPPGFRLRLRRRAADAGSFTVIRADGRVWRNDPHGQGITRLGPLTTAAELTCDGAR</sequence>
<dbReference type="CDD" id="cd01335">
    <property type="entry name" value="Radical_SAM"/>
    <property type="match status" value="1"/>
</dbReference>
<evidence type="ECO:0000256" key="2">
    <source>
        <dbReference type="ARBA" id="ARBA00022723"/>
    </source>
</evidence>
<gene>
    <name evidence="7" type="ORF">FB564_2042</name>
    <name evidence="6" type="ORF">Sar04_38360</name>
</gene>
<feature type="domain" description="Radical SAM core" evidence="5">
    <location>
        <begin position="54"/>
        <end position="267"/>
    </location>
</feature>
<evidence type="ECO:0000256" key="4">
    <source>
        <dbReference type="ARBA" id="ARBA00023014"/>
    </source>
</evidence>
<dbReference type="AlphaFoldDB" id="A0A542XM29"/>
<dbReference type="GO" id="GO:0003824">
    <property type="term" value="F:catalytic activity"/>
    <property type="evidence" value="ECO:0007669"/>
    <property type="project" value="InterPro"/>
</dbReference>
<dbReference type="EMBL" id="VFOL01000001">
    <property type="protein sequence ID" value="TQL36908.1"/>
    <property type="molecule type" value="Genomic_DNA"/>
</dbReference>
<dbReference type="SUPFAM" id="SSF102114">
    <property type="entry name" value="Radical SAM enzymes"/>
    <property type="match status" value="1"/>
</dbReference>
<dbReference type="SFLD" id="SFLDS00029">
    <property type="entry name" value="Radical_SAM"/>
    <property type="match status" value="1"/>
</dbReference>
<keyword evidence="4" id="KW-0411">Iron-sulfur</keyword>
<dbReference type="PANTHER" id="PTHR11228">
    <property type="entry name" value="RADICAL SAM DOMAIN PROTEIN"/>
    <property type="match status" value="1"/>
</dbReference>
<keyword evidence="2" id="KW-0479">Metal-binding</keyword>
<evidence type="ECO:0000313" key="6">
    <source>
        <dbReference type="EMBL" id="GIM87100.1"/>
    </source>
</evidence>
<dbReference type="Proteomes" id="UP000677457">
    <property type="component" value="Unassembled WGS sequence"/>
</dbReference>
<dbReference type="GO" id="GO:0046872">
    <property type="term" value="F:metal ion binding"/>
    <property type="evidence" value="ECO:0007669"/>
    <property type="project" value="UniProtKB-KW"/>
</dbReference>
<dbReference type="PANTHER" id="PTHR11228:SF7">
    <property type="entry name" value="PQQA PEPTIDE CYCLASE"/>
    <property type="match status" value="1"/>
</dbReference>
<dbReference type="Pfam" id="PF04055">
    <property type="entry name" value="Radical_SAM"/>
    <property type="match status" value="1"/>
</dbReference>
<dbReference type="Gene3D" id="3.20.20.70">
    <property type="entry name" value="Aldolase class I"/>
    <property type="match status" value="1"/>
</dbReference>
<evidence type="ECO:0000259" key="5">
    <source>
        <dbReference type="PROSITE" id="PS51918"/>
    </source>
</evidence>
<dbReference type="InterPro" id="IPR050377">
    <property type="entry name" value="Radical_SAM_PqqE_MftC-like"/>
</dbReference>
<dbReference type="Proteomes" id="UP000315983">
    <property type="component" value="Unassembled WGS sequence"/>
</dbReference>